<sequence>MTTEKRSEKSAMPKRQSGKVEPLTREQVLERYAETGYALDEHPAHVIRKAHQRATLRFQQVMAGEDLSPTQFAALATILKHGEVSQNHLGRLTAMDPSTISIVMRKLLKHDLITRSASDTDQRLSMIALTEKGTEYTLERLARSVEVGRRFLSPLSPAEQATLLRLLKRINDDDPSNGDGGK</sequence>
<keyword evidence="1" id="KW-0805">Transcription regulation</keyword>
<feature type="domain" description="HTH marR-type" evidence="5">
    <location>
        <begin position="40"/>
        <end position="172"/>
    </location>
</feature>
<dbReference type="InterPro" id="IPR023187">
    <property type="entry name" value="Tscrpt_reg_MarR-type_CS"/>
</dbReference>
<evidence type="ECO:0000256" key="4">
    <source>
        <dbReference type="SAM" id="MobiDB-lite"/>
    </source>
</evidence>
<evidence type="ECO:0000256" key="1">
    <source>
        <dbReference type="ARBA" id="ARBA00023015"/>
    </source>
</evidence>
<dbReference type="InterPro" id="IPR036390">
    <property type="entry name" value="WH_DNA-bd_sf"/>
</dbReference>
<evidence type="ECO:0000259" key="5">
    <source>
        <dbReference type="PROSITE" id="PS50995"/>
    </source>
</evidence>
<dbReference type="GO" id="GO:0003700">
    <property type="term" value="F:DNA-binding transcription factor activity"/>
    <property type="evidence" value="ECO:0007669"/>
    <property type="project" value="InterPro"/>
</dbReference>
<feature type="compositionally biased region" description="Basic and acidic residues" evidence="4">
    <location>
        <begin position="1"/>
        <end position="11"/>
    </location>
</feature>
<proteinExistence type="predicted"/>
<dbReference type="Proteomes" id="UP000503339">
    <property type="component" value="Chromosome"/>
</dbReference>
<dbReference type="PROSITE" id="PS50995">
    <property type="entry name" value="HTH_MARR_2"/>
    <property type="match status" value="1"/>
</dbReference>
<reference evidence="6 7" key="1">
    <citation type="submission" date="2018-10" db="EMBL/GenBank/DDBJ databases">
        <authorList>
            <person name="Perry B.J."/>
            <person name="Sullivan J.T."/>
            <person name="Murphy R.J.T."/>
            <person name="Ramsay J.P."/>
            <person name="Ronson C.W."/>
        </authorList>
    </citation>
    <scope>NUCLEOTIDE SEQUENCE [LARGE SCALE GENOMIC DNA]</scope>
    <source>
        <strain evidence="6 7">NZP2014</strain>
    </source>
</reference>
<dbReference type="InterPro" id="IPR036388">
    <property type="entry name" value="WH-like_DNA-bd_sf"/>
</dbReference>
<dbReference type="GO" id="GO:0003677">
    <property type="term" value="F:DNA binding"/>
    <property type="evidence" value="ECO:0007669"/>
    <property type="project" value="UniProtKB-KW"/>
</dbReference>
<evidence type="ECO:0000256" key="2">
    <source>
        <dbReference type="ARBA" id="ARBA00023125"/>
    </source>
</evidence>
<gene>
    <name evidence="6" type="ORF">EB233_26855</name>
</gene>
<keyword evidence="2" id="KW-0238">DNA-binding</keyword>
<evidence type="ECO:0000256" key="3">
    <source>
        <dbReference type="ARBA" id="ARBA00023163"/>
    </source>
</evidence>
<dbReference type="EMBL" id="CP033361">
    <property type="protein sequence ID" value="QKC78673.1"/>
    <property type="molecule type" value="Genomic_DNA"/>
</dbReference>
<dbReference type="PANTHER" id="PTHR33164">
    <property type="entry name" value="TRANSCRIPTIONAL REGULATOR, MARR FAMILY"/>
    <property type="match status" value="1"/>
</dbReference>
<dbReference type="InterPro" id="IPR000835">
    <property type="entry name" value="HTH_MarR-typ"/>
</dbReference>
<dbReference type="GO" id="GO:0006950">
    <property type="term" value="P:response to stress"/>
    <property type="evidence" value="ECO:0007669"/>
    <property type="project" value="TreeGrafter"/>
</dbReference>
<keyword evidence="3" id="KW-0804">Transcription</keyword>
<evidence type="ECO:0000313" key="7">
    <source>
        <dbReference type="Proteomes" id="UP000503339"/>
    </source>
</evidence>
<evidence type="ECO:0000313" key="6">
    <source>
        <dbReference type="EMBL" id="QKC78673.1"/>
    </source>
</evidence>
<dbReference type="PROSITE" id="PS01117">
    <property type="entry name" value="HTH_MARR_1"/>
    <property type="match status" value="1"/>
</dbReference>
<dbReference type="PRINTS" id="PR00598">
    <property type="entry name" value="HTHMARR"/>
</dbReference>
<dbReference type="AlphaFoldDB" id="A0A6M7URL8"/>
<dbReference type="SUPFAM" id="SSF46785">
    <property type="entry name" value="Winged helix' DNA-binding domain"/>
    <property type="match status" value="1"/>
</dbReference>
<accession>A0A6M7URL8</accession>
<dbReference type="InterPro" id="IPR039422">
    <property type="entry name" value="MarR/SlyA-like"/>
</dbReference>
<protein>
    <submittedName>
        <fullName evidence="6">MarR family transcriptional regulator</fullName>
    </submittedName>
</protein>
<organism evidence="6 7">
    <name type="scientific">Mesorhizobium erdmanii</name>
    <dbReference type="NCBI Taxonomy" id="1777866"/>
    <lineage>
        <taxon>Bacteria</taxon>
        <taxon>Pseudomonadati</taxon>
        <taxon>Pseudomonadota</taxon>
        <taxon>Alphaproteobacteria</taxon>
        <taxon>Hyphomicrobiales</taxon>
        <taxon>Phyllobacteriaceae</taxon>
        <taxon>Mesorhizobium</taxon>
    </lineage>
</organism>
<dbReference type="Gene3D" id="1.10.10.10">
    <property type="entry name" value="Winged helix-like DNA-binding domain superfamily/Winged helix DNA-binding domain"/>
    <property type="match status" value="1"/>
</dbReference>
<feature type="region of interest" description="Disordered" evidence="4">
    <location>
        <begin position="1"/>
        <end position="24"/>
    </location>
</feature>
<dbReference type="Pfam" id="PF01047">
    <property type="entry name" value="MarR"/>
    <property type="match status" value="1"/>
</dbReference>
<dbReference type="KEGG" id="merd:EB233_26855"/>
<keyword evidence="7" id="KW-1185">Reference proteome</keyword>
<name>A0A6M7URL8_9HYPH</name>
<dbReference type="PANTHER" id="PTHR33164:SF95">
    <property type="entry name" value="TRANSCRIPTIONAL REGULATOR"/>
    <property type="match status" value="1"/>
</dbReference>
<dbReference type="SMART" id="SM00347">
    <property type="entry name" value="HTH_MARR"/>
    <property type="match status" value="1"/>
</dbReference>